<keyword evidence="3" id="KW-1185">Reference proteome</keyword>
<sequence>MLHVFFTGYVHFFSILLPAMALAIITIGATRAGLAPARTGRALILPALLVSLWFAFAMYLSERDFFNVPATLGNPPYVLISLFGGAFILWALACMTPTGRQIMEHTSPGLIAAYQIPRVMGAVFLAGWAAGVIPWQFALPAGLGDIAAGIAGYRAWKACKQGDPDAHRKIAQSNMIGILDFAVAVVTGILTSEGFAHLLSPDLPNIINLHPLAMFPGFFVPMFLGFHLISITQLRWANSRLPVTG</sequence>
<dbReference type="EMBL" id="FWFL01000004">
    <property type="protein sequence ID" value="SLN39444.1"/>
    <property type="molecule type" value="Genomic_DNA"/>
</dbReference>
<reference evidence="2 3" key="1">
    <citation type="submission" date="2017-03" db="EMBL/GenBank/DDBJ databases">
        <authorList>
            <person name="Afonso C.L."/>
            <person name="Miller P.J."/>
            <person name="Scott M.A."/>
            <person name="Spackman E."/>
            <person name="Goraichik I."/>
            <person name="Dimitrov K.M."/>
            <person name="Suarez D.L."/>
            <person name="Swayne D.E."/>
        </authorList>
    </citation>
    <scope>NUCLEOTIDE SEQUENCE [LARGE SCALE GENOMIC DNA]</scope>
    <source>
        <strain evidence="2 3">CECT 8287</strain>
    </source>
</reference>
<dbReference type="RefSeq" id="WP_085892162.1">
    <property type="nucleotide sequence ID" value="NZ_FWFL01000004.1"/>
</dbReference>
<evidence type="ECO:0000256" key="1">
    <source>
        <dbReference type="SAM" id="Phobius"/>
    </source>
</evidence>
<dbReference type="OrthoDB" id="8218084at2"/>
<organism evidence="2 3">
    <name type="scientific">Roseovarius litorisediminis</name>
    <dbReference type="NCBI Taxonomy" id="1312363"/>
    <lineage>
        <taxon>Bacteria</taxon>
        <taxon>Pseudomonadati</taxon>
        <taxon>Pseudomonadota</taxon>
        <taxon>Alphaproteobacteria</taxon>
        <taxon>Rhodobacterales</taxon>
        <taxon>Roseobacteraceae</taxon>
        <taxon>Roseovarius</taxon>
    </lineage>
</organism>
<dbReference type="AlphaFoldDB" id="A0A1Y5SGA7"/>
<dbReference type="Proteomes" id="UP000193827">
    <property type="component" value="Unassembled WGS sequence"/>
</dbReference>
<accession>A0A1Y5SGA7</accession>
<name>A0A1Y5SGA7_9RHOB</name>
<feature type="transmembrane region" description="Helical" evidence="1">
    <location>
        <begin position="77"/>
        <end position="98"/>
    </location>
</feature>
<gene>
    <name evidence="2" type="ORF">PEL8287_01943</name>
</gene>
<keyword evidence="1" id="KW-0812">Transmembrane</keyword>
<feature type="transmembrane region" description="Helical" evidence="1">
    <location>
        <begin position="137"/>
        <end position="156"/>
    </location>
</feature>
<feature type="transmembrane region" description="Helical" evidence="1">
    <location>
        <begin position="42"/>
        <end position="61"/>
    </location>
</feature>
<keyword evidence="1" id="KW-0472">Membrane</keyword>
<feature type="transmembrane region" description="Helical" evidence="1">
    <location>
        <begin position="177"/>
        <end position="200"/>
    </location>
</feature>
<feature type="transmembrane region" description="Helical" evidence="1">
    <location>
        <begin position="212"/>
        <end position="231"/>
    </location>
</feature>
<feature type="transmembrane region" description="Helical" evidence="1">
    <location>
        <begin position="110"/>
        <end position="131"/>
    </location>
</feature>
<feature type="transmembrane region" description="Helical" evidence="1">
    <location>
        <begin position="6"/>
        <end position="30"/>
    </location>
</feature>
<evidence type="ECO:0000313" key="2">
    <source>
        <dbReference type="EMBL" id="SLN39444.1"/>
    </source>
</evidence>
<keyword evidence="1" id="KW-1133">Transmembrane helix</keyword>
<evidence type="ECO:0000313" key="3">
    <source>
        <dbReference type="Proteomes" id="UP000193827"/>
    </source>
</evidence>
<protein>
    <submittedName>
        <fullName evidence="2">Uncharacterized protein</fullName>
    </submittedName>
</protein>
<proteinExistence type="predicted"/>